<dbReference type="PANTHER" id="PTHR43844:SF1">
    <property type="entry name" value="METHIONINE SYNTHASE"/>
    <property type="match status" value="1"/>
</dbReference>
<dbReference type="Pfam" id="PF01717">
    <property type="entry name" value="Meth_synt_2"/>
    <property type="match status" value="1"/>
</dbReference>
<evidence type="ECO:0000313" key="2">
    <source>
        <dbReference type="EMBL" id="AAP98077.1"/>
    </source>
</evidence>
<dbReference type="SUPFAM" id="SSF51726">
    <property type="entry name" value="UROD/MetE-like"/>
    <property type="match status" value="1"/>
</dbReference>
<dbReference type="Proteomes" id="UP000000424">
    <property type="component" value="Chromosome"/>
</dbReference>
<dbReference type="RefSeq" id="WP_010882793.1">
    <property type="nucleotide sequence ID" value="NC_005043.1"/>
</dbReference>
<dbReference type="InterPro" id="IPR002629">
    <property type="entry name" value="Met_Synth_C/arc"/>
</dbReference>
<dbReference type="InterPro" id="IPR038071">
    <property type="entry name" value="UROD/MetE-like_sf"/>
</dbReference>
<accession>A0ABM5LC07</accession>
<dbReference type="NCBIfam" id="NF005085">
    <property type="entry name" value="PRK06520.1"/>
    <property type="match status" value="1"/>
</dbReference>
<dbReference type="PANTHER" id="PTHR43844">
    <property type="entry name" value="METHIONINE SYNTHASE"/>
    <property type="match status" value="1"/>
</dbReference>
<feature type="domain" description="Cobalamin-independent methionine synthase MetE C-terminal/archaeal" evidence="1">
    <location>
        <begin position="168"/>
        <end position="347"/>
    </location>
</feature>
<dbReference type="GeneID" id="45050188"/>
<proteinExistence type="predicted"/>
<gene>
    <name evidence="2" type="ordered locus">CpB0144</name>
</gene>
<reference evidence="2" key="1">
    <citation type="submission" date="2002-05" db="EMBL/GenBank/DDBJ databases">
        <title>The genome sequence of Chlamydia pneumoniae TW183 and comparison with other Chlamydia strains based on whole genome sequence analysis.</title>
        <authorList>
            <person name="Geng M.M."/>
            <person name="Schuhmacher A."/>
            <person name="Muehldorfer I."/>
            <person name="Bensch K.W."/>
            <person name="Schaefer K.P."/>
            <person name="Schneider S."/>
            <person name="Pohl T."/>
            <person name="Essig A."/>
            <person name="Marre R."/>
            <person name="Melchers K."/>
        </authorList>
    </citation>
    <scope>NUCLEOTIDE SEQUENCE [LARGE SCALE GENOMIC DNA]</scope>
    <source>
        <strain evidence="2">TW-183</strain>
    </source>
</reference>
<organism evidence="2 3">
    <name type="scientific">Chlamydia pneumoniae</name>
    <name type="common">Chlamydophila pneumoniae</name>
    <dbReference type="NCBI Taxonomy" id="83558"/>
    <lineage>
        <taxon>Bacteria</taxon>
        <taxon>Pseudomonadati</taxon>
        <taxon>Chlamydiota</taxon>
        <taxon>Chlamydiia</taxon>
        <taxon>Chlamydiales</taxon>
        <taxon>Chlamydiaceae</taxon>
        <taxon>Chlamydia/Chlamydophila group</taxon>
        <taxon>Chlamydia</taxon>
    </lineage>
</organism>
<keyword evidence="3" id="KW-1185">Reference proteome</keyword>
<name>A0ABM5LC07_CHLPN</name>
<dbReference type="CDD" id="cd03311">
    <property type="entry name" value="CIMS_C_terminal_like"/>
    <property type="match status" value="1"/>
</dbReference>
<evidence type="ECO:0000259" key="1">
    <source>
        <dbReference type="Pfam" id="PF01717"/>
    </source>
</evidence>
<evidence type="ECO:0000313" key="3">
    <source>
        <dbReference type="Proteomes" id="UP000000424"/>
    </source>
</evidence>
<protein>
    <recommendedName>
        <fullName evidence="1">Cobalamin-independent methionine synthase MetE C-terminal/archaeal domain-containing protein</fullName>
    </recommendedName>
</protein>
<sequence>MNTSLKRPLKSHFDVVGSFLRPEHLKKTRESLKEGSISLDQLMQIEDIAIQDLIKKQKAAGLSFITDGEFRRATWHYDFMWGFHGVGHHRATEGVFFDGERAMIDDTYLTDKISVSHHPFVDHFKFVKALEDEFTTAKQTLPAPAQFLKQMIFPNNIEVTRKFYPTNQELIEDIVAGYRKVIRDLYDAGCRYLQLDDCTRGGLVDPRVCSWYGIDEKGLQDLIQQYLLINNLVIADRPDDLVVNLHVCRGNYHSKFFASGSYDFIAKPLFEQTNVDGYYLEFDHERSGDFSPLTFISGEKTVCLGLVTSKTPTLENKDEVIARIHQAADYLPLERLSLSPQCGFASCEIGNKLTEEEQWAKVALVKEISEEVWK</sequence>
<dbReference type="EMBL" id="AE009440">
    <property type="protein sequence ID" value="AAP98077.1"/>
    <property type="molecule type" value="Genomic_DNA"/>
</dbReference>
<dbReference type="Gene3D" id="3.20.20.210">
    <property type="match status" value="1"/>
</dbReference>